<dbReference type="EMBL" id="BONZ01000119">
    <property type="protein sequence ID" value="GIH21196.1"/>
    <property type="molecule type" value="Genomic_DNA"/>
</dbReference>
<dbReference type="Proteomes" id="UP000642748">
    <property type="component" value="Unassembled WGS sequence"/>
</dbReference>
<evidence type="ECO:0000256" key="1">
    <source>
        <dbReference type="SAM" id="MobiDB-lite"/>
    </source>
</evidence>
<dbReference type="RefSeq" id="WP_203924591.1">
    <property type="nucleotide sequence ID" value="NZ_BONZ01000119.1"/>
</dbReference>
<organism evidence="2 3">
    <name type="scientific">Rugosimonospora africana</name>
    <dbReference type="NCBI Taxonomy" id="556532"/>
    <lineage>
        <taxon>Bacteria</taxon>
        <taxon>Bacillati</taxon>
        <taxon>Actinomycetota</taxon>
        <taxon>Actinomycetes</taxon>
        <taxon>Micromonosporales</taxon>
        <taxon>Micromonosporaceae</taxon>
        <taxon>Rugosimonospora</taxon>
    </lineage>
</organism>
<name>A0A8J3R2R4_9ACTN</name>
<keyword evidence="3" id="KW-1185">Reference proteome</keyword>
<dbReference type="AlphaFoldDB" id="A0A8J3R2R4"/>
<sequence length="533" mass="57429">MTYGYWLDQAAAALDECRTIIRGGLRGGYARAPAIIGARSGVYRTLARIAVILTGPTAHPPTITTADYLINRRHRIVDTDPAIILGTGLQAAAQTDARLPTAATIDDPVIHQLNRAREALATAGDVLASHLGWRVGGPTTPEGQAIAQGTGTRNAVADIATLAITAVAIDRALLRWLNSHTASQTLRPLYEDTTATMTWWTTSNYPATLRQLARSSRNDSIVRFLDVAPATESSTGPRQIRSLTDVSTILDSIRAWMTQHPQDTSLRHIRAATRLALTIATTADTLNVVPAGKHRARRWLAAANSLEGIADLLGPIHPTISQDLKKATDWLRDHYTPGQLPESPATLQKTELLNLTLKLPDLAAQLHIVAHDLLHRGQLLVCHRLLDSMPRNGLFHATTTWSHARPNESATAILLNRLRNVAVGQSLYPNLAKTPVPVATPFDAGHTSGAPEPTTAEPAPTISDTGGQRPDTSAHARWAPSWASLTEDVGVLVHSISTDRRTTTSTTGRHQPRSSNPPPPEIAEPSPHEPDLA</sequence>
<protein>
    <submittedName>
        <fullName evidence="2">Uncharacterized protein</fullName>
    </submittedName>
</protein>
<reference evidence="2" key="1">
    <citation type="submission" date="2021-01" db="EMBL/GenBank/DDBJ databases">
        <title>Whole genome shotgun sequence of Rugosimonospora africana NBRC 104875.</title>
        <authorList>
            <person name="Komaki H."/>
            <person name="Tamura T."/>
        </authorList>
    </citation>
    <scope>NUCLEOTIDE SEQUENCE</scope>
    <source>
        <strain evidence="2">NBRC 104875</strain>
    </source>
</reference>
<evidence type="ECO:0000313" key="2">
    <source>
        <dbReference type="EMBL" id="GIH21196.1"/>
    </source>
</evidence>
<feature type="compositionally biased region" description="Low complexity" evidence="1">
    <location>
        <begin position="450"/>
        <end position="461"/>
    </location>
</feature>
<feature type="region of interest" description="Disordered" evidence="1">
    <location>
        <begin position="439"/>
        <end position="477"/>
    </location>
</feature>
<gene>
    <name evidence="2" type="ORF">Raf01_93680</name>
</gene>
<accession>A0A8J3R2R4</accession>
<proteinExistence type="predicted"/>
<comment type="caution">
    <text evidence="2">The sequence shown here is derived from an EMBL/GenBank/DDBJ whole genome shotgun (WGS) entry which is preliminary data.</text>
</comment>
<feature type="region of interest" description="Disordered" evidence="1">
    <location>
        <begin position="494"/>
        <end position="533"/>
    </location>
</feature>
<evidence type="ECO:0000313" key="3">
    <source>
        <dbReference type="Proteomes" id="UP000642748"/>
    </source>
</evidence>